<keyword evidence="6" id="KW-1185">Reference proteome</keyword>
<comment type="caution">
    <text evidence="5">The sequence shown here is derived from an EMBL/GenBank/DDBJ whole genome shotgun (WGS) entry which is preliminary data.</text>
</comment>
<evidence type="ECO:0000256" key="2">
    <source>
        <dbReference type="ARBA" id="ARBA00023125"/>
    </source>
</evidence>
<gene>
    <name evidence="5" type="ORF">KCG48_10145</name>
</gene>
<dbReference type="RefSeq" id="WP_211802013.1">
    <property type="nucleotide sequence ID" value="NZ_JAGSCS010000013.1"/>
</dbReference>
<protein>
    <submittedName>
        <fullName evidence="5">Crp/Fnr family transcriptional regulator</fullName>
    </submittedName>
</protein>
<dbReference type="InterPro" id="IPR014710">
    <property type="entry name" value="RmlC-like_jellyroll"/>
</dbReference>
<dbReference type="EMBL" id="JAGSCS010000013">
    <property type="protein sequence ID" value="MBR0576696.1"/>
    <property type="molecule type" value="Genomic_DNA"/>
</dbReference>
<dbReference type="PANTHER" id="PTHR24567">
    <property type="entry name" value="CRP FAMILY TRANSCRIPTIONAL REGULATORY PROTEIN"/>
    <property type="match status" value="1"/>
</dbReference>
<feature type="domain" description="Cyclic nucleotide-binding" evidence="4">
    <location>
        <begin position="13"/>
        <end position="119"/>
    </location>
</feature>
<dbReference type="AlphaFoldDB" id="A0A941CSS0"/>
<dbReference type="Gene3D" id="2.60.120.10">
    <property type="entry name" value="Jelly Rolls"/>
    <property type="match status" value="1"/>
</dbReference>
<dbReference type="CDD" id="cd00038">
    <property type="entry name" value="CAP_ED"/>
    <property type="match status" value="1"/>
</dbReference>
<dbReference type="InterPro" id="IPR012318">
    <property type="entry name" value="HTH_CRP"/>
</dbReference>
<proteinExistence type="predicted"/>
<dbReference type="PROSITE" id="PS50042">
    <property type="entry name" value="CNMP_BINDING_3"/>
    <property type="match status" value="1"/>
</dbReference>
<evidence type="ECO:0000256" key="3">
    <source>
        <dbReference type="ARBA" id="ARBA00023163"/>
    </source>
</evidence>
<evidence type="ECO:0000313" key="5">
    <source>
        <dbReference type="EMBL" id="MBR0576696.1"/>
    </source>
</evidence>
<sequence>MNIPMSQLRKNALFQQMTEEEIRELVDLSSCTLEVYEKDTLVVQENDPCSTLGVVLEGKLHIQQYDRSGDALTINVFRHGDCFGAPLLFTPHPLYPFTLLTLTPSTVLFIPFEQLTRMLRENPTFNHNYLAFLSRHILVLKNKIKILSHNDVRSRLMIYLSREMDLAESPRFTLRHKKTEIAEIIKVARPSVSRELTNMERDGLLELRGQQVEILLPEEFIL</sequence>
<dbReference type="Pfam" id="PF13545">
    <property type="entry name" value="HTH_Crp_2"/>
    <property type="match status" value="1"/>
</dbReference>
<keyword evidence="1" id="KW-0805">Transcription regulation</keyword>
<dbReference type="SUPFAM" id="SSF46785">
    <property type="entry name" value="Winged helix' DNA-binding domain"/>
    <property type="match status" value="1"/>
</dbReference>
<dbReference type="Pfam" id="PF00027">
    <property type="entry name" value="cNMP_binding"/>
    <property type="match status" value="1"/>
</dbReference>
<dbReference type="GO" id="GO:0003677">
    <property type="term" value="F:DNA binding"/>
    <property type="evidence" value="ECO:0007669"/>
    <property type="project" value="UniProtKB-KW"/>
</dbReference>
<dbReference type="SMART" id="SM00419">
    <property type="entry name" value="HTH_CRP"/>
    <property type="match status" value="1"/>
</dbReference>
<evidence type="ECO:0000259" key="4">
    <source>
        <dbReference type="PROSITE" id="PS50042"/>
    </source>
</evidence>
<dbReference type="InterPro" id="IPR000595">
    <property type="entry name" value="cNMP-bd_dom"/>
</dbReference>
<dbReference type="PANTHER" id="PTHR24567:SF58">
    <property type="entry name" value="CYCLIC AMP-BINDING REGULATORY PROTEIN"/>
    <property type="match status" value="1"/>
</dbReference>
<reference evidence="5" key="1">
    <citation type="submission" date="2021-04" db="EMBL/GenBank/DDBJ databases">
        <title>Proteiniclasticum sedimins sp. nov., an obligate anaerobic bacterium isolated from anaerobic sludge.</title>
        <authorList>
            <person name="Liu J."/>
        </authorList>
    </citation>
    <scope>NUCLEOTIDE SEQUENCE</scope>
    <source>
        <strain evidence="5">BAD-10</strain>
    </source>
</reference>
<dbReference type="GO" id="GO:0005829">
    <property type="term" value="C:cytosol"/>
    <property type="evidence" value="ECO:0007669"/>
    <property type="project" value="TreeGrafter"/>
</dbReference>
<dbReference type="InterPro" id="IPR036390">
    <property type="entry name" value="WH_DNA-bd_sf"/>
</dbReference>
<dbReference type="Proteomes" id="UP000675379">
    <property type="component" value="Unassembled WGS sequence"/>
</dbReference>
<dbReference type="SUPFAM" id="SSF51206">
    <property type="entry name" value="cAMP-binding domain-like"/>
    <property type="match status" value="1"/>
</dbReference>
<dbReference type="InterPro" id="IPR050397">
    <property type="entry name" value="Env_Response_Regulators"/>
</dbReference>
<keyword evidence="2" id="KW-0238">DNA-binding</keyword>
<keyword evidence="3" id="KW-0804">Transcription</keyword>
<organism evidence="5 6">
    <name type="scientific">Proteiniclasticum sediminis</name>
    <dbReference type="NCBI Taxonomy" id="2804028"/>
    <lineage>
        <taxon>Bacteria</taxon>
        <taxon>Bacillati</taxon>
        <taxon>Bacillota</taxon>
        <taxon>Clostridia</taxon>
        <taxon>Eubacteriales</taxon>
        <taxon>Clostridiaceae</taxon>
        <taxon>Proteiniclasticum</taxon>
    </lineage>
</organism>
<dbReference type="InterPro" id="IPR018490">
    <property type="entry name" value="cNMP-bd_dom_sf"/>
</dbReference>
<evidence type="ECO:0000256" key="1">
    <source>
        <dbReference type="ARBA" id="ARBA00023015"/>
    </source>
</evidence>
<accession>A0A941CSS0</accession>
<dbReference type="SMART" id="SM00100">
    <property type="entry name" value="cNMP"/>
    <property type="match status" value="1"/>
</dbReference>
<name>A0A941CSS0_9CLOT</name>
<evidence type="ECO:0000313" key="6">
    <source>
        <dbReference type="Proteomes" id="UP000675379"/>
    </source>
</evidence>
<dbReference type="GO" id="GO:0003700">
    <property type="term" value="F:DNA-binding transcription factor activity"/>
    <property type="evidence" value="ECO:0007669"/>
    <property type="project" value="TreeGrafter"/>
</dbReference>